<feature type="transmembrane region" description="Helical" evidence="10">
    <location>
        <begin position="272"/>
        <end position="291"/>
    </location>
</feature>
<keyword evidence="8 10" id="KW-0472">Membrane</keyword>
<dbReference type="PANTHER" id="PTHR43653">
    <property type="entry name" value="CYTOCHROME C ASSEMBLY PROTEIN-RELATED"/>
    <property type="match status" value="1"/>
</dbReference>
<feature type="transmembrane region" description="Helical" evidence="10">
    <location>
        <begin position="386"/>
        <end position="408"/>
    </location>
</feature>
<evidence type="ECO:0000256" key="9">
    <source>
        <dbReference type="ARBA" id="ARBA00037230"/>
    </source>
</evidence>
<evidence type="ECO:0000256" key="4">
    <source>
        <dbReference type="ARBA" id="ARBA00022519"/>
    </source>
</evidence>
<dbReference type="GO" id="GO:0017004">
    <property type="term" value="P:cytochrome complex assembly"/>
    <property type="evidence" value="ECO:0007669"/>
    <property type="project" value="UniProtKB-KW"/>
</dbReference>
<dbReference type="InterPro" id="IPR002541">
    <property type="entry name" value="Cyt_c_assembly"/>
</dbReference>
<dbReference type="Pfam" id="PF01578">
    <property type="entry name" value="Cytochrom_C_asm"/>
    <property type="match status" value="1"/>
</dbReference>
<keyword evidence="3" id="KW-1003">Cell membrane</keyword>
<keyword evidence="14" id="KW-1185">Reference proteome</keyword>
<dbReference type="EMBL" id="JAMSHT010000001">
    <property type="protein sequence ID" value="MCM8556713.1"/>
    <property type="molecule type" value="Genomic_DNA"/>
</dbReference>
<reference evidence="13" key="1">
    <citation type="submission" date="2022-06" db="EMBL/GenBank/DDBJ databases">
        <title>Sphingomicrobium sedimins sp. nov., a marine bacterium isolated from tidal flat.</title>
        <authorList>
            <person name="Kim C.-H."/>
            <person name="Yoo Y."/>
            <person name="Kim J.-J."/>
        </authorList>
    </citation>
    <scope>NUCLEOTIDE SEQUENCE</scope>
    <source>
        <strain evidence="13">GRR-S6-50</strain>
    </source>
</reference>
<evidence type="ECO:0000259" key="11">
    <source>
        <dbReference type="Pfam" id="PF01578"/>
    </source>
</evidence>
<proteinExistence type="inferred from homology"/>
<evidence type="ECO:0000256" key="7">
    <source>
        <dbReference type="ARBA" id="ARBA00022989"/>
    </source>
</evidence>
<keyword evidence="6" id="KW-0201">Cytochrome c-type biogenesis</keyword>
<evidence type="ECO:0000256" key="5">
    <source>
        <dbReference type="ARBA" id="ARBA00022692"/>
    </source>
</evidence>
<dbReference type="AlphaFoldDB" id="A0A9X2EF04"/>
<feature type="transmembrane region" description="Helical" evidence="10">
    <location>
        <begin position="603"/>
        <end position="625"/>
    </location>
</feature>
<dbReference type="PANTHER" id="PTHR43653:SF1">
    <property type="entry name" value="CYTOCHROME C-TYPE BIOGENESIS PROTEIN CCMF"/>
    <property type="match status" value="1"/>
</dbReference>
<dbReference type="Proteomes" id="UP001155128">
    <property type="component" value="Unassembled WGS sequence"/>
</dbReference>
<keyword evidence="13" id="KW-0456">Lyase</keyword>
<feature type="transmembrane region" description="Helical" evidence="10">
    <location>
        <begin position="444"/>
        <end position="464"/>
    </location>
</feature>
<dbReference type="RefSeq" id="WP_252112148.1">
    <property type="nucleotide sequence ID" value="NZ_JAMSHT010000001.1"/>
</dbReference>
<keyword evidence="4" id="KW-0997">Cell inner membrane</keyword>
<evidence type="ECO:0000256" key="6">
    <source>
        <dbReference type="ARBA" id="ARBA00022748"/>
    </source>
</evidence>
<dbReference type="Pfam" id="PF16327">
    <property type="entry name" value="CcmF_C"/>
    <property type="match status" value="1"/>
</dbReference>
<evidence type="ECO:0000313" key="14">
    <source>
        <dbReference type="Proteomes" id="UP001155128"/>
    </source>
</evidence>
<feature type="transmembrane region" description="Helical" evidence="10">
    <location>
        <begin position="119"/>
        <end position="140"/>
    </location>
</feature>
<dbReference type="GO" id="GO:0020037">
    <property type="term" value="F:heme binding"/>
    <property type="evidence" value="ECO:0007669"/>
    <property type="project" value="InterPro"/>
</dbReference>
<feature type="transmembrane region" description="Helical" evidence="10">
    <location>
        <begin position="94"/>
        <end position="112"/>
    </location>
</feature>
<dbReference type="InterPro" id="IPR032523">
    <property type="entry name" value="CcmF_C"/>
</dbReference>
<comment type="caution">
    <text evidence="13">The sequence shown here is derived from an EMBL/GenBank/DDBJ whole genome shotgun (WGS) entry which is preliminary data.</text>
</comment>
<protein>
    <submittedName>
        <fullName evidence="13">Heme lyase CcmF/NrfE family subunit</fullName>
    </submittedName>
</protein>
<gene>
    <name evidence="13" type="ORF">NDO55_02625</name>
</gene>
<accession>A0A9X2EF04</accession>
<feature type="transmembrane region" description="Helical" evidence="10">
    <location>
        <begin position="6"/>
        <end position="28"/>
    </location>
</feature>
<sequence>MTAELGHALLWLAAALALVQLGLGIATLRGSDVLKATRAVAIVQALLVLGSFIALIRLFMVTDLSVLLVATHSHTEKPAFYKFAATWGNHEGSMLLWVLLLSLFGAMLAMFAKRLDPKTLGISLGTQAGIGLGFFAFLLFSSNPFARLNPSVVEGRGLNPVLQDPGLVYHPPLLYVGYVGLSVLFSLAVGAMLAGKVDAALGRAMRPWALLSWIFLTAGILGGSYWAYYELGWGGYWFWDPVENASLMPWLAATALLHSVSVLAAREALRAWTMMLALIGFTMSMLGTFLVRSGLITSVHAFAVDPERGVFILVLMALYVGLAFTIYGLKIAAVRAGEPFEPVSREGALVANNLLLSAILALVLIGTFYPVVAEAFGAAISVGPPYFNLVTAPLALLLAALLFIGPSLNWKKQSKPTSRAIHVAWLAAVAALIAPLLFGAEMTFFERLGLSLGVGLALGSLVPLMGRKLWRTPAPIWGMVTAHFGIALLFIGIASESAFTSERLALVRAGDEIEVAGWTVQVRDIRPALGPNWSAIEAQLVASRGSGAVEMLPQQRQFLSPPTMTSESDLVTRWNGQLYATLGQGNLQEGYQLRLWWKPMVTLIWLGAALIVLGGLISLIGRGVAAWRRRERNPEAKGYREARAW</sequence>
<feature type="transmembrane region" description="Helical" evidence="10">
    <location>
        <begin position="247"/>
        <end position="265"/>
    </location>
</feature>
<dbReference type="GO" id="GO:0016829">
    <property type="term" value="F:lyase activity"/>
    <property type="evidence" value="ECO:0007669"/>
    <property type="project" value="UniProtKB-KW"/>
</dbReference>
<evidence type="ECO:0000256" key="1">
    <source>
        <dbReference type="ARBA" id="ARBA00004429"/>
    </source>
</evidence>
<dbReference type="PRINTS" id="PR01410">
    <property type="entry name" value="CCBIOGENESIS"/>
</dbReference>
<dbReference type="PRINTS" id="PR01411">
    <property type="entry name" value="CCMFBIOGNSIS"/>
</dbReference>
<feature type="transmembrane region" description="Helical" evidence="10">
    <location>
        <begin position="420"/>
        <end position="438"/>
    </location>
</feature>
<feature type="transmembrane region" description="Helical" evidence="10">
    <location>
        <begin position="207"/>
        <end position="227"/>
    </location>
</feature>
<dbReference type="GO" id="GO:0005886">
    <property type="term" value="C:plasma membrane"/>
    <property type="evidence" value="ECO:0007669"/>
    <property type="project" value="UniProtKB-SubCell"/>
</dbReference>
<evidence type="ECO:0000313" key="13">
    <source>
        <dbReference type="EMBL" id="MCM8556713.1"/>
    </source>
</evidence>
<evidence type="ECO:0000256" key="10">
    <source>
        <dbReference type="SAM" id="Phobius"/>
    </source>
</evidence>
<dbReference type="GO" id="GO:0015232">
    <property type="term" value="F:heme transmembrane transporter activity"/>
    <property type="evidence" value="ECO:0007669"/>
    <property type="project" value="InterPro"/>
</dbReference>
<name>A0A9X2EF04_9SPHN</name>
<keyword evidence="5 10" id="KW-0812">Transmembrane</keyword>
<comment type="similarity">
    <text evidence="2">Belongs to the CcmF/CycK/Ccl1/NrfE/CcsA family.</text>
</comment>
<keyword evidence="7 10" id="KW-1133">Transmembrane helix</keyword>
<evidence type="ECO:0000256" key="2">
    <source>
        <dbReference type="ARBA" id="ARBA00009186"/>
    </source>
</evidence>
<feature type="transmembrane region" description="Helical" evidence="10">
    <location>
        <begin position="311"/>
        <end position="333"/>
    </location>
</feature>
<feature type="transmembrane region" description="Helical" evidence="10">
    <location>
        <begin position="476"/>
        <end position="494"/>
    </location>
</feature>
<comment type="subcellular location">
    <subcellularLocation>
        <location evidence="1">Cell inner membrane</location>
        <topology evidence="1">Multi-pass membrane protein</topology>
    </subcellularLocation>
</comment>
<feature type="transmembrane region" description="Helical" evidence="10">
    <location>
        <begin position="354"/>
        <end position="380"/>
    </location>
</feature>
<feature type="domain" description="Cytochrome c-type biogenesis protein CcmF C-terminal" evidence="12">
    <location>
        <begin position="313"/>
        <end position="622"/>
    </location>
</feature>
<dbReference type="InterPro" id="IPR003567">
    <property type="entry name" value="Cyt_c_biogenesis"/>
</dbReference>
<evidence type="ECO:0000256" key="3">
    <source>
        <dbReference type="ARBA" id="ARBA00022475"/>
    </source>
</evidence>
<evidence type="ECO:0000259" key="12">
    <source>
        <dbReference type="Pfam" id="PF16327"/>
    </source>
</evidence>
<dbReference type="InterPro" id="IPR003568">
    <property type="entry name" value="Cyt_c_biogenesis_CcmF"/>
</dbReference>
<feature type="transmembrane region" description="Helical" evidence="10">
    <location>
        <begin position="175"/>
        <end position="195"/>
    </location>
</feature>
<organism evidence="13 14">
    <name type="scientific">Sphingomicrobium sediminis</name>
    <dbReference type="NCBI Taxonomy" id="2950949"/>
    <lineage>
        <taxon>Bacteria</taxon>
        <taxon>Pseudomonadati</taxon>
        <taxon>Pseudomonadota</taxon>
        <taxon>Alphaproteobacteria</taxon>
        <taxon>Sphingomonadales</taxon>
        <taxon>Sphingomonadaceae</taxon>
        <taxon>Sphingomicrobium</taxon>
    </lineage>
</organism>
<comment type="function">
    <text evidence="9">Required for the biogenesis of c-type cytochromes. Possible subunit of a heme lyase.</text>
</comment>
<feature type="domain" description="Cytochrome c assembly protein" evidence="11">
    <location>
        <begin position="87"/>
        <end position="294"/>
    </location>
</feature>
<evidence type="ECO:0000256" key="8">
    <source>
        <dbReference type="ARBA" id="ARBA00023136"/>
    </source>
</evidence>
<feature type="transmembrane region" description="Helical" evidence="10">
    <location>
        <begin position="40"/>
        <end position="60"/>
    </location>
</feature>